<proteinExistence type="predicted"/>
<accession>A0AAD9DDS5</accession>
<comment type="caution">
    <text evidence="1">The sequence shown here is derived from an EMBL/GenBank/DDBJ whole genome shotgun (WGS) entry which is preliminary data.</text>
</comment>
<keyword evidence="2" id="KW-1185">Reference proteome</keyword>
<dbReference type="EMBL" id="JATAAI010000008">
    <property type="protein sequence ID" value="KAK1743622.1"/>
    <property type="molecule type" value="Genomic_DNA"/>
</dbReference>
<name>A0AAD9DDS5_9STRA</name>
<sequence>MEAFLSESTEAAPSAELIPEPRFFSIGNVNLAEEWNHGATAVTAANDGTIKFYAPADTKVGDTLFLFLSRTDGLLPLRIDQWSRGAECFKSFNRQDSCFRAADCVKRDGPYCLEFDEELGGGNGRDLGTVVFYRHVTEDDPGCWTVELPGKTTVWAIVTAIQGVNRDRPIFRTSGTSCDAEWESEFPSVYGKENDVLLLSQCFDDTALKRHFQPPEGTELLGFTNSVDEAGFLFGKRLEETGMSGKLITGGRGGPKCKDALVSLVVNRE</sequence>
<evidence type="ECO:0000313" key="2">
    <source>
        <dbReference type="Proteomes" id="UP001224775"/>
    </source>
</evidence>
<gene>
    <name evidence="1" type="ORF">QTG54_005219</name>
</gene>
<reference evidence="1" key="1">
    <citation type="submission" date="2023-06" db="EMBL/GenBank/DDBJ databases">
        <title>Survivors Of The Sea: Transcriptome response of Skeletonema marinoi to long-term dormancy.</title>
        <authorList>
            <person name="Pinder M.I.M."/>
            <person name="Kourtchenko O."/>
            <person name="Robertson E.K."/>
            <person name="Larsson T."/>
            <person name="Maumus F."/>
            <person name="Osuna-Cruz C.M."/>
            <person name="Vancaester E."/>
            <person name="Stenow R."/>
            <person name="Vandepoele K."/>
            <person name="Ploug H."/>
            <person name="Bruchert V."/>
            <person name="Godhe A."/>
            <person name="Topel M."/>
        </authorList>
    </citation>
    <scope>NUCLEOTIDE SEQUENCE</scope>
    <source>
        <strain evidence="1">R05AC</strain>
    </source>
</reference>
<protein>
    <submittedName>
        <fullName evidence="1">Uncharacterized protein</fullName>
    </submittedName>
</protein>
<organism evidence="1 2">
    <name type="scientific">Skeletonema marinoi</name>
    <dbReference type="NCBI Taxonomy" id="267567"/>
    <lineage>
        <taxon>Eukaryota</taxon>
        <taxon>Sar</taxon>
        <taxon>Stramenopiles</taxon>
        <taxon>Ochrophyta</taxon>
        <taxon>Bacillariophyta</taxon>
        <taxon>Coscinodiscophyceae</taxon>
        <taxon>Thalassiosirophycidae</taxon>
        <taxon>Thalassiosirales</taxon>
        <taxon>Skeletonemataceae</taxon>
        <taxon>Skeletonema</taxon>
        <taxon>Skeletonema marinoi-dohrnii complex</taxon>
    </lineage>
</organism>
<evidence type="ECO:0000313" key="1">
    <source>
        <dbReference type="EMBL" id="KAK1743622.1"/>
    </source>
</evidence>
<dbReference type="Proteomes" id="UP001224775">
    <property type="component" value="Unassembled WGS sequence"/>
</dbReference>
<dbReference type="AlphaFoldDB" id="A0AAD9DDS5"/>